<dbReference type="Proteomes" id="UP001231649">
    <property type="component" value="Chromosome 22"/>
</dbReference>
<reference evidence="1" key="1">
    <citation type="submission" date="2023-03" db="EMBL/GenBank/DDBJ databases">
        <title>Chromosome-level genomes of two armyworms, Mythimna separata and Mythimna loreyi, provide insights into the biosynthesis and reception of sex pheromones.</title>
        <authorList>
            <person name="Zhao H."/>
        </authorList>
    </citation>
    <scope>NUCLEOTIDE SEQUENCE</scope>
    <source>
        <strain evidence="1">BeijingLab</strain>
    </source>
</reference>
<evidence type="ECO:0000313" key="2">
    <source>
        <dbReference type="Proteomes" id="UP001231649"/>
    </source>
</evidence>
<protein>
    <submittedName>
        <fullName evidence="1">Uncharacterized protein</fullName>
    </submittedName>
</protein>
<gene>
    <name evidence="1" type="ORF">PYW08_008899</name>
</gene>
<keyword evidence="2" id="KW-1185">Reference proteome</keyword>
<name>A0ACC2QCF6_9NEOP</name>
<accession>A0ACC2QCF6</accession>
<proteinExistence type="predicted"/>
<comment type="caution">
    <text evidence="1">The sequence shown here is derived from an EMBL/GenBank/DDBJ whole genome shotgun (WGS) entry which is preliminary data.</text>
</comment>
<organism evidence="1 2">
    <name type="scientific">Mythimna loreyi</name>
    <dbReference type="NCBI Taxonomy" id="667449"/>
    <lineage>
        <taxon>Eukaryota</taxon>
        <taxon>Metazoa</taxon>
        <taxon>Ecdysozoa</taxon>
        <taxon>Arthropoda</taxon>
        <taxon>Hexapoda</taxon>
        <taxon>Insecta</taxon>
        <taxon>Pterygota</taxon>
        <taxon>Neoptera</taxon>
        <taxon>Endopterygota</taxon>
        <taxon>Lepidoptera</taxon>
        <taxon>Glossata</taxon>
        <taxon>Ditrysia</taxon>
        <taxon>Noctuoidea</taxon>
        <taxon>Noctuidae</taxon>
        <taxon>Noctuinae</taxon>
        <taxon>Hadenini</taxon>
        <taxon>Mythimna</taxon>
    </lineage>
</organism>
<evidence type="ECO:0000313" key="1">
    <source>
        <dbReference type="EMBL" id="KAJ8711945.1"/>
    </source>
</evidence>
<dbReference type="EMBL" id="CM056798">
    <property type="protein sequence ID" value="KAJ8711945.1"/>
    <property type="molecule type" value="Genomic_DNA"/>
</dbReference>
<sequence>MKFVVALCVFALVALSSGNPPAPPAPLYPTHSRGCQYISGRCYKECEEGTHSYSTGCGPLTPEATCEEPNPVEGKGLICDYSACHCDSPTVRDSVSGKCVKVEECPKKEE</sequence>